<feature type="transmembrane region" description="Helical" evidence="8">
    <location>
        <begin position="92"/>
        <end position="112"/>
    </location>
</feature>
<dbReference type="PROSITE" id="PS51354">
    <property type="entry name" value="GLUTAREDOXIN_2"/>
    <property type="match status" value="1"/>
</dbReference>
<accession>A0A4V3DHA6</accession>
<organism evidence="11 12">
    <name type="scientific">Marinicella litoralis</name>
    <dbReference type="NCBI Taxonomy" id="644220"/>
    <lineage>
        <taxon>Bacteria</taxon>
        <taxon>Pseudomonadati</taxon>
        <taxon>Pseudomonadota</taxon>
        <taxon>Gammaproteobacteria</taxon>
        <taxon>Lysobacterales</taxon>
        <taxon>Marinicellaceae</taxon>
        <taxon>Marinicella</taxon>
    </lineage>
</organism>
<keyword evidence="12" id="KW-1185">Reference proteome</keyword>
<evidence type="ECO:0000256" key="1">
    <source>
        <dbReference type="ARBA" id="ARBA00003475"/>
    </source>
</evidence>
<reference evidence="11 12" key="1">
    <citation type="submission" date="2019-03" db="EMBL/GenBank/DDBJ databases">
        <title>Genomic Encyclopedia of Type Strains, Phase IV (KMG-IV): sequencing the most valuable type-strain genomes for metagenomic binning, comparative biology and taxonomic classification.</title>
        <authorList>
            <person name="Goeker M."/>
        </authorList>
    </citation>
    <scope>NUCLEOTIDE SEQUENCE [LARGE SCALE GENOMIC DNA]</scope>
    <source>
        <strain evidence="11 12">DSM 25488</strain>
    </source>
</reference>
<dbReference type="Pfam" id="PF07291">
    <property type="entry name" value="MauE"/>
    <property type="match status" value="1"/>
</dbReference>
<evidence type="ECO:0000256" key="5">
    <source>
        <dbReference type="ARBA" id="ARBA00022692"/>
    </source>
</evidence>
<evidence type="ECO:0000313" key="12">
    <source>
        <dbReference type="Proteomes" id="UP000295724"/>
    </source>
</evidence>
<evidence type="ECO:0000259" key="9">
    <source>
        <dbReference type="Pfam" id="PF00462"/>
    </source>
</evidence>
<feature type="domain" description="Methylamine utilisation protein MauE" evidence="10">
    <location>
        <begin position="119"/>
        <end position="242"/>
    </location>
</feature>
<dbReference type="AlphaFoldDB" id="A0A4V3DHA6"/>
<evidence type="ECO:0000256" key="3">
    <source>
        <dbReference type="ARBA" id="ARBA00004856"/>
    </source>
</evidence>
<dbReference type="RefSeq" id="WP_099018810.1">
    <property type="nucleotide sequence ID" value="NZ_NIHB01000002.1"/>
</dbReference>
<proteinExistence type="predicted"/>
<evidence type="ECO:0000259" key="10">
    <source>
        <dbReference type="Pfam" id="PF07291"/>
    </source>
</evidence>
<dbReference type="InterPro" id="IPR036249">
    <property type="entry name" value="Thioredoxin-like_sf"/>
</dbReference>
<evidence type="ECO:0000256" key="2">
    <source>
        <dbReference type="ARBA" id="ARBA00004141"/>
    </source>
</evidence>
<dbReference type="GO" id="GO:0016020">
    <property type="term" value="C:membrane"/>
    <property type="evidence" value="ECO:0007669"/>
    <property type="project" value="UniProtKB-SubCell"/>
</dbReference>
<keyword evidence="7 8" id="KW-0472">Membrane</keyword>
<name>A0A4V3DHA6_9GAMM</name>
<feature type="transmembrane region" description="Helical" evidence="8">
    <location>
        <begin position="118"/>
        <end position="136"/>
    </location>
</feature>
<comment type="subcellular location">
    <subcellularLocation>
        <location evidence="2">Membrane</location>
        <topology evidence="2">Multi-pass membrane protein</topology>
    </subcellularLocation>
</comment>
<evidence type="ECO:0000256" key="4">
    <source>
        <dbReference type="ARBA" id="ARBA00019078"/>
    </source>
</evidence>
<feature type="domain" description="Glutaredoxin" evidence="9">
    <location>
        <begin position="16"/>
        <end position="67"/>
    </location>
</feature>
<feature type="transmembrane region" description="Helical" evidence="8">
    <location>
        <begin position="181"/>
        <end position="203"/>
    </location>
</feature>
<dbReference type="EMBL" id="SNZB01000006">
    <property type="protein sequence ID" value="TDR17441.1"/>
    <property type="molecule type" value="Genomic_DNA"/>
</dbReference>
<dbReference type="Proteomes" id="UP000295724">
    <property type="component" value="Unassembled WGS sequence"/>
</dbReference>
<gene>
    <name evidence="11" type="ORF">C8D91_2499</name>
</gene>
<comment type="pathway">
    <text evidence="3">One-carbon metabolism; methylamine degradation.</text>
</comment>
<dbReference type="Pfam" id="PF00462">
    <property type="entry name" value="Glutaredoxin"/>
    <property type="match status" value="1"/>
</dbReference>
<keyword evidence="6 8" id="KW-1133">Transmembrane helix</keyword>
<evidence type="ECO:0000256" key="7">
    <source>
        <dbReference type="ARBA" id="ARBA00023136"/>
    </source>
</evidence>
<evidence type="ECO:0000313" key="11">
    <source>
        <dbReference type="EMBL" id="TDR17441.1"/>
    </source>
</evidence>
<keyword evidence="5 8" id="KW-0812">Transmembrane</keyword>
<protein>
    <recommendedName>
        <fullName evidence="4">Methylamine utilization protein MauE</fullName>
    </recommendedName>
</protein>
<evidence type="ECO:0000256" key="8">
    <source>
        <dbReference type="SAM" id="Phobius"/>
    </source>
</evidence>
<comment type="caution">
    <text evidence="11">The sequence shown here is derived from an EMBL/GenBank/DDBJ whole genome shotgun (WGS) entry which is preliminary data.</text>
</comment>
<dbReference type="Gene3D" id="3.40.30.10">
    <property type="entry name" value="Glutaredoxin"/>
    <property type="match status" value="1"/>
</dbReference>
<dbReference type="OrthoDB" id="9800621at2"/>
<comment type="function">
    <text evidence="1">May be specifically involved in the processing, transport, and/or maturation of the MADH beta-subunit.</text>
</comment>
<evidence type="ECO:0000256" key="6">
    <source>
        <dbReference type="ARBA" id="ARBA00022989"/>
    </source>
</evidence>
<dbReference type="InterPro" id="IPR009908">
    <property type="entry name" value="Methylamine_util_MauE"/>
</dbReference>
<dbReference type="SUPFAM" id="SSF52833">
    <property type="entry name" value="Thioredoxin-like"/>
    <property type="match status" value="1"/>
</dbReference>
<dbReference type="InterPro" id="IPR002109">
    <property type="entry name" value="Glutaredoxin"/>
</dbReference>
<sequence length="245" mass="27560">MKKKATLYRMETAEHICPYGLKAKYLLKKHGFEVADQILESREQTDVFKQEQGVKSTPQVFVEGERIGGHDDLRSYLGLENPDKDVVTYKPIIAIFAVTFLMALSLTINTYQDLVFEPVLIWFFGMSMAVLAIQKLRDLNGFINQFITYDLLAMKYIPYARFYAFAEAYAGIGMLSGLNPWYFAPVALLIGTIGAVSVIKAVYIDKRALKCACVGGDSNVPLGFVSLTENLIMILLAVYMLINFF</sequence>
<dbReference type="GO" id="GO:0030416">
    <property type="term" value="P:methylamine metabolic process"/>
    <property type="evidence" value="ECO:0007669"/>
    <property type="project" value="InterPro"/>
</dbReference>
<feature type="transmembrane region" description="Helical" evidence="8">
    <location>
        <begin position="224"/>
        <end position="242"/>
    </location>
</feature>